<dbReference type="InterPro" id="IPR024047">
    <property type="entry name" value="MM3350-like_sf"/>
</dbReference>
<feature type="region of interest" description="Disordered" evidence="5">
    <location>
        <begin position="1"/>
        <end position="28"/>
    </location>
</feature>
<evidence type="ECO:0000313" key="8">
    <source>
        <dbReference type="Proteomes" id="UP001320420"/>
    </source>
</evidence>
<evidence type="ECO:0000256" key="2">
    <source>
        <dbReference type="ARBA" id="ARBA00022771"/>
    </source>
</evidence>
<evidence type="ECO:0000313" key="7">
    <source>
        <dbReference type="EMBL" id="KAK7741905.1"/>
    </source>
</evidence>
<feature type="domain" description="MYND-type" evidence="6">
    <location>
        <begin position="7"/>
        <end position="60"/>
    </location>
</feature>
<keyword evidence="2 4" id="KW-0863">Zinc-finger</keyword>
<dbReference type="InterPro" id="IPR002893">
    <property type="entry name" value="Znf_MYND"/>
</dbReference>
<dbReference type="Pfam" id="PF07929">
    <property type="entry name" value="PRiA4_ORF3"/>
    <property type="match status" value="1"/>
</dbReference>
<keyword evidence="1" id="KW-0479">Metal-binding</keyword>
<organism evidence="7 8">
    <name type="scientific">Diatrype stigma</name>
    <dbReference type="NCBI Taxonomy" id="117547"/>
    <lineage>
        <taxon>Eukaryota</taxon>
        <taxon>Fungi</taxon>
        <taxon>Dikarya</taxon>
        <taxon>Ascomycota</taxon>
        <taxon>Pezizomycotina</taxon>
        <taxon>Sordariomycetes</taxon>
        <taxon>Xylariomycetidae</taxon>
        <taxon>Xylariales</taxon>
        <taxon>Diatrypaceae</taxon>
        <taxon>Diatrype</taxon>
    </lineage>
</organism>
<evidence type="ECO:0000256" key="5">
    <source>
        <dbReference type="SAM" id="MobiDB-lite"/>
    </source>
</evidence>
<dbReference type="EMBL" id="JAKJXP020000153">
    <property type="protein sequence ID" value="KAK7741905.1"/>
    <property type="molecule type" value="Genomic_DNA"/>
</dbReference>
<dbReference type="Gene3D" id="3.10.290.30">
    <property type="entry name" value="MM3350-like"/>
    <property type="match status" value="1"/>
</dbReference>
<evidence type="ECO:0000256" key="3">
    <source>
        <dbReference type="ARBA" id="ARBA00022833"/>
    </source>
</evidence>
<dbReference type="SUPFAM" id="SSF144232">
    <property type="entry name" value="HIT/MYND zinc finger-like"/>
    <property type="match status" value="1"/>
</dbReference>
<accession>A0AAN9U965</accession>
<keyword evidence="8" id="KW-1185">Reference proteome</keyword>
<protein>
    <recommendedName>
        <fullName evidence="6">MYND-type domain-containing protein</fullName>
    </recommendedName>
</protein>
<dbReference type="Proteomes" id="UP001320420">
    <property type="component" value="Unassembled WGS sequence"/>
</dbReference>
<name>A0AAN9U965_9PEZI</name>
<dbReference type="InterPro" id="IPR012912">
    <property type="entry name" value="Plasmid_pRiA4b_Orf3-like"/>
</dbReference>
<dbReference type="SUPFAM" id="SSF159941">
    <property type="entry name" value="MM3350-like"/>
    <property type="match status" value="1"/>
</dbReference>
<keyword evidence="3" id="KW-0862">Zinc</keyword>
<gene>
    <name evidence="7" type="ORF">SLS62_010882</name>
</gene>
<evidence type="ECO:0000256" key="1">
    <source>
        <dbReference type="ARBA" id="ARBA00022723"/>
    </source>
</evidence>
<proteinExistence type="predicted"/>
<dbReference type="GO" id="GO:0008270">
    <property type="term" value="F:zinc ion binding"/>
    <property type="evidence" value="ECO:0007669"/>
    <property type="project" value="UniProtKB-KW"/>
</dbReference>
<dbReference type="PROSITE" id="PS50865">
    <property type="entry name" value="ZF_MYND_2"/>
    <property type="match status" value="1"/>
</dbReference>
<evidence type="ECO:0000256" key="4">
    <source>
        <dbReference type="PROSITE-ProRule" id="PRU00134"/>
    </source>
</evidence>
<evidence type="ECO:0000259" key="6">
    <source>
        <dbReference type="PROSITE" id="PS50865"/>
    </source>
</evidence>
<sequence length="216" mass="23959">MSSQENPQKCGNPKCTTAPPLPDSGAPPSSTLLKCGRCKKEAYCSRPCQAAAWPRHKRSCVRPNYIIKFQLSPEYVTDPPVSRTLSCPADAVFYHLHMALQVAFGWSTTHSFDFAVANPDYVSPFAANGGVGADGQPDFSALMEHLKRMNPAHGADPSAPQEYLFRVVDPVEQTMFSGVDRVHEGGRRHPNTPEKKADNYKLYQLFDDPKYQGRFP</sequence>
<dbReference type="AlphaFoldDB" id="A0AAN9U965"/>
<comment type="caution">
    <text evidence="7">The sequence shown here is derived from an EMBL/GenBank/DDBJ whole genome shotgun (WGS) entry which is preliminary data.</text>
</comment>
<dbReference type="Gene3D" id="6.10.140.2220">
    <property type="match status" value="1"/>
</dbReference>
<reference evidence="7 8" key="1">
    <citation type="submission" date="2024-02" db="EMBL/GenBank/DDBJ databases">
        <title>De novo assembly and annotation of 12 fungi associated with fruit tree decline syndrome in Ontario, Canada.</title>
        <authorList>
            <person name="Sulman M."/>
            <person name="Ellouze W."/>
            <person name="Ilyukhin E."/>
        </authorList>
    </citation>
    <scope>NUCLEOTIDE SEQUENCE [LARGE SCALE GENOMIC DNA]</scope>
    <source>
        <strain evidence="7 8">M11/M66-122</strain>
    </source>
</reference>
<dbReference type="Pfam" id="PF01753">
    <property type="entry name" value="zf-MYND"/>
    <property type="match status" value="1"/>
</dbReference>